<evidence type="ECO:0000313" key="1">
    <source>
        <dbReference type="EMBL" id="CAK0795531.1"/>
    </source>
</evidence>
<evidence type="ECO:0000313" key="2">
    <source>
        <dbReference type="Proteomes" id="UP001189429"/>
    </source>
</evidence>
<feature type="non-terminal residue" evidence="1">
    <location>
        <position position="142"/>
    </location>
</feature>
<sequence length="142" mass="15176">MQTHLAQLDAADASATFMRITIREADAFLVNPTMKSVFSSQFSGVAPIVIGGQRKDKLGSAASERWKQAGRSEANPSLDAGLREVIESTASAICPEIELHDEPSRLLRAGGQAGQRPLGAILAIEKARDIQPLNYSGNQDTT</sequence>
<name>A0ABN9PQX3_9DINO</name>
<proteinExistence type="predicted"/>
<dbReference type="Proteomes" id="UP001189429">
    <property type="component" value="Unassembled WGS sequence"/>
</dbReference>
<reference evidence="1" key="1">
    <citation type="submission" date="2023-10" db="EMBL/GenBank/DDBJ databases">
        <authorList>
            <person name="Chen Y."/>
            <person name="Shah S."/>
            <person name="Dougan E. K."/>
            <person name="Thang M."/>
            <person name="Chan C."/>
        </authorList>
    </citation>
    <scope>NUCLEOTIDE SEQUENCE [LARGE SCALE GENOMIC DNA]</scope>
</reference>
<gene>
    <name evidence="1" type="ORF">PCOR1329_LOCUS5187</name>
</gene>
<comment type="caution">
    <text evidence="1">The sequence shown here is derived from an EMBL/GenBank/DDBJ whole genome shotgun (WGS) entry which is preliminary data.</text>
</comment>
<protein>
    <submittedName>
        <fullName evidence="1">Uncharacterized protein</fullName>
    </submittedName>
</protein>
<organism evidence="1 2">
    <name type="scientific">Prorocentrum cordatum</name>
    <dbReference type="NCBI Taxonomy" id="2364126"/>
    <lineage>
        <taxon>Eukaryota</taxon>
        <taxon>Sar</taxon>
        <taxon>Alveolata</taxon>
        <taxon>Dinophyceae</taxon>
        <taxon>Prorocentrales</taxon>
        <taxon>Prorocentraceae</taxon>
        <taxon>Prorocentrum</taxon>
    </lineage>
</organism>
<accession>A0ABN9PQX3</accession>
<dbReference type="EMBL" id="CAUYUJ010001359">
    <property type="protein sequence ID" value="CAK0795531.1"/>
    <property type="molecule type" value="Genomic_DNA"/>
</dbReference>
<keyword evidence="2" id="KW-1185">Reference proteome</keyword>